<evidence type="ECO:0008006" key="4">
    <source>
        <dbReference type="Google" id="ProtNLM"/>
    </source>
</evidence>
<gene>
    <name evidence="2" type="ORF">C6Y40_06230</name>
</gene>
<keyword evidence="1" id="KW-0479">Metal-binding</keyword>
<dbReference type="GO" id="GO:0016151">
    <property type="term" value="F:nickel cation binding"/>
    <property type="evidence" value="ECO:0007669"/>
    <property type="project" value="InterPro"/>
</dbReference>
<dbReference type="EMBL" id="PVNP01000051">
    <property type="protein sequence ID" value="PRO74359.1"/>
    <property type="molecule type" value="Genomic_DNA"/>
</dbReference>
<dbReference type="OrthoDB" id="9157196at2"/>
<dbReference type="RefSeq" id="WP_105933848.1">
    <property type="nucleotide sequence ID" value="NZ_PVNP01000051.1"/>
</dbReference>
<dbReference type="InterPro" id="IPR050867">
    <property type="entry name" value="NiFe/NiFeSe_hydrgnase_LSU"/>
</dbReference>
<dbReference type="PANTHER" id="PTHR42958:SF4">
    <property type="entry name" value="HYDROGENASE EXPRESSION_FORMATION PROTEIN HUPK"/>
    <property type="match status" value="1"/>
</dbReference>
<proteinExistence type="predicted"/>
<name>A0A2S9VD25_9ALTE</name>
<evidence type="ECO:0000256" key="1">
    <source>
        <dbReference type="PIRSR" id="PIRSR601501-1"/>
    </source>
</evidence>
<sequence length="382" mass="42240">MNIAAELAAGSKAHNTATNPLTGGIQVTICYNRDHIKAVEINNTRPFAVTRLFREKPVDRVLAMMPSLFYICGMGQLIAALRAVESAAGISETLVIKQARDTLLFAESLREQVFSWVTNWAPQHKSRMSNVVDWFNQCRKQLDWSLTLSSATSGEAGCQPALEQLARQLEEVIKPLLPANQAGSSLATMGLSTQVCQLLKACGKYPLGLAAKTLNLTESQQLTVVLTSLKAAEAEQFCHQPTVNGAPAETGRWARQNIEARGFLIESRLRSLYREITTAPMRLRSIVRQHQFSQAEGTGVRGCSVVETARGSLLHKVELDNRNHVAKYQIIAPTEWNFHPQGSLKTMLEGLYLPWDQVTPVAETLIKLLDPCVSWQLELVHA</sequence>
<dbReference type="InterPro" id="IPR029014">
    <property type="entry name" value="NiFe-Hase_large"/>
</dbReference>
<keyword evidence="3" id="KW-1185">Reference proteome</keyword>
<organism evidence="2 3">
    <name type="scientific">Alteromonas alba</name>
    <dbReference type="NCBI Taxonomy" id="2079529"/>
    <lineage>
        <taxon>Bacteria</taxon>
        <taxon>Pseudomonadati</taxon>
        <taxon>Pseudomonadota</taxon>
        <taxon>Gammaproteobacteria</taxon>
        <taxon>Alteromonadales</taxon>
        <taxon>Alteromonadaceae</taxon>
        <taxon>Alteromonas/Salinimonas group</taxon>
        <taxon>Alteromonas</taxon>
    </lineage>
</organism>
<dbReference type="AlphaFoldDB" id="A0A2S9VD25"/>
<feature type="binding site" evidence="1">
    <location>
        <position position="372"/>
    </location>
    <ligand>
        <name>Ni(2+)</name>
        <dbReference type="ChEBI" id="CHEBI:49786"/>
    </ligand>
</feature>
<comment type="cofactor">
    <cofactor evidence="1">
        <name>Ni(2+)</name>
        <dbReference type="ChEBI" id="CHEBI:49786"/>
    </cofactor>
</comment>
<dbReference type="Proteomes" id="UP000238949">
    <property type="component" value="Unassembled WGS sequence"/>
</dbReference>
<dbReference type="Gene3D" id="1.10.645.10">
    <property type="entry name" value="Cytochrome-c3 Hydrogenase, chain B"/>
    <property type="match status" value="1"/>
</dbReference>
<dbReference type="SUPFAM" id="SSF56762">
    <property type="entry name" value="HydB/Nqo4-like"/>
    <property type="match status" value="1"/>
</dbReference>
<keyword evidence="1" id="KW-0533">Nickel</keyword>
<comment type="caution">
    <text evidence="2">The sequence shown here is derived from an EMBL/GenBank/DDBJ whole genome shotgun (WGS) entry which is preliminary data.</text>
</comment>
<reference evidence="3" key="1">
    <citation type="journal article" date="2020" name="Int. J. Syst. Evol. Microbiol.">
        <title>Alteromonas alba sp. nov., a marine bacterium isolated from the seawater of the West Pacific Ocean.</title>
        <authorList>
            <person name="Sun C."/>
            <person name="Wu Y.-H."/>
            <person name="Xamxidin M."/>
            <person name="Cheng H."/>
            <person name="Xu X.-W."/>
        </authorList>
    </citation>
    <scope>NUCLEOTIDE SEQUENCE [LARGE SCALE GENOMIC DNA]</scope>
    <source>
        <strain evidence="3">190</strain>
    </source>
</reference>
<evidence type="ECO:0000313" key="3">
    <source>
        <dbReference type="Proteomes" id="UP000238949"/>
    </source>
</evidence>
<feature type="binding site" evidence="1">
    <location>
        <position position="330"/>
    </location>
    <ligand>
        <name>Mg(2+)</name>
        <dbReference type="ChEBI" id="CHEBI:18420"/>
    </ligand>
</feature>
<dbReference type="InterPro" id="IPR001501">
    <property type="entry name" value="Ni-dep_hyd_lsu"/>
</dbReference>
<keyword evidence="1" id="KW-0460">Magnesium</keyword>
<evidence type="ECO:0000313" key="2">
    <source>
        <dbReference type="EMBL" id="PRO74359.1"/>
    </source>
</evidence>
<dbReference type="Pfam" id="PF00374">
    <property type="entry name" value="NiFeSe_Hases"/>
    <property type="match status" value="1"/>
</dbReference>
<protein>
    <recommendedName>
        <fullName evidence="4">Ni,Fe-hydrogenase I large subunit</fullName>
    </recommendedName>
</protein>
<dbReference type="PANTHER" id="PTHR42958">
    <property type="entry name" value="HYDROGENASE-2 LARGE CHAIN"/>
    <property type="match status" value="1"/>
</dbReference>
<accession>A0A2S9VD25</accession>